<reference evidence="7" key="2">
    <citation type="submission" date="2013-07" db="EMBL/GenBank/DDBJ databases">
        <authorList>
            <consortium name="The Broad Institute Genome Sequencing Platform"/>
            <person name="Cuomo C."/>
            <person name="Litvintseva A."/>
            <person name="Chen Y."/>
            <person name="Heitman J."/>
            <person name="Sun S."/>
            <person name="Springer D."/>
            <person name="Dromer F."/>
            <person name="Young S.K."/>
            <person name="Zeng Q."/>
            <person name="Gargeya S."/>
            <person name="Fitzgerald M."/>
            <person name="Abouelleil A."/>
            <person name="Alvarado L."/>
            <person name="Berlin A.M."/>
            <person name="Chapman S.B."/>
            <person name="Dewar J."/>
            <person name="Goldberg J."/>
            <person name="Griggs A."/>
            <person name="Gujja S."/>
            <person name="Hansen M."/>
            <person name="Howarth C."/>
            <person name="Imamovic A."/>
            <person name="Larimer J."/>
            <person name="McCowan C."/>
            <person name="Murphy C."/>
            <person name="Pearson M."/>
            <person name="Priest M."/>
            <person name="Roberts A."/>
            <person name="Saif S."/>
            <person name="Shea T."/>
            <person name="Sykes S."/>
            <person name="Wortman J."/>
            <person name="Nusbaum C."/>
            <person name="Birren B."/>
        </authorList>
    </citation>
    <scope>NUCLEOTIDE SEQUENCE</scope>
    <source>
        <strain evidence="7">CBS 10737</strain>
    </source>
</reference>
<keyword evidence="4" id="KW-0067">ATP-binding</keyword>
<protein>
    <recommendedName>
        <fullName evidence="5">ABC transporter domain-containing protein</fullName>
    </recommendedName>
</protein>
<dbReference type="OrthoDB" id="10255969at2759"/>
<dbReference type="InterPro" id="IPR027417">
    <property type="entry name" value="P-loop_NTPase"/>
</dbReference>
<dbReference type="PANTHER" id="PTHR43117">
    <property type="entry name" value="OSMOPROTECTANT IMPORT ATP-BINDING PROTEIN OSMV"/>
    <property type="match status" value="1"/>
</dbReference>
<dbReference type="GO" id="GO:0016887">
    <property type="term" value="F:ATP hydrolysis activity"/>
    <property type="evidence" value="ECO:0007669"/>
    <property type="project" value="InterPro"/>
</dbReference>
<reference evidence="6" key="3">
    <citation type="submission" date="2016-07" db="EMBL/GenBank/DDBJ databases">
        <title>Evolution of pathogenesis and genome organization in the Tremellales.</title>
        <authorList>
            <person name="Cuomo C."/>
            <person name="Litvintseva A."/>
            <person name="Heitman J."/>
            <person name="Chen Y."/>
            <person name="Sun S."/>
            <person name="Springer D."/>
            <person name="Dromer F."/>
            <person name="Young S."/>
            <person name="Zeng Q."/>
            <person name="Chapman S."/>
            <person name="Gujja S."/>
            <person name="Saif S."/>
            <person name="Birren B."/>
        </authorList>
    </citation>
    <scope>NUCLEOTIDE SEQUENCE</scope>
    <source>
        <strain evidence="6">CBS 10737</strain>
    </source>
</reference>
<evidence type="ECO:0000313" key="8">
    <source>
        <dbReference type="Proteomes" id="UP000094020"/>
    </source>
</evidence>
<name>A0A1B9I0S6_9TREE</name>
<keyword evidence="3" id="KW-0547">Nucleotide-binding</keyword>
<reference evidence="7" key="4">
    <citation type="submission" date="2024-02" db="EMBL/GenBank/DDBJ databases">
        <title>Comparative genomics of Cryptococcus and Kwoniella reveals pathogenesis evolution and contrasting modes of karyotype evolution via chromosome fusion or intercentromeric recombination.</title>
        <authorList>
            <person name="Coelho M.A."/>
            <person name="David-Palma M."/>
            <person name="Shea T."/>
            <person name="Bowers K."/>
            <person name="McGinley-Smith S."/>
            <person name="Mohammad A.W."/>
            <person name="Gnirke A."/>
            <person name="Yurkov A.M."/>
            <person name="Nowrousian M."/>
            <person name="Sun S."/>
            <person name="Cuomo C.A."/>
            <person name="Heitman J."/>
        </authorList>
    </citation>
    <scope>NUCLEOTIDE SEQUENCE</scope>
    <source>
        <strain evidence="7">CBS 10737</strain>
    </source>
</reference>
<dbReference type="EMBL" id="KI894012">
    <property type="protein sequence ID" value="OCF49139.1"/>
    <property type="molecule type" value="Genomic_DNA"/>
</dbReference>
<dbReference type="Proteomes" id="UP000094020">
    <property type="component" value="Chromosome 8"/>
</dbReference>
<evidence type="ECO:0000313" key="6">
    <source>
        <dbReference type="EMBL" id="OCF49139.1"/>
    </source>
</evidence>
<reference evidence="6" key="1">
    <citation type="submission" date="2013-07" db="EMBL/GenBank/DDBJ databases">
        <title>The Genome Sequence of Cryptococcus pinus CBS10737.</title>
        <authorList>
            <consortium name="The Broad Institute Genome Sequencing Platform"/>
            <person name="Cuomo C."/>
            <person name="Litvintseva A."/>
            <person name="Chen Y."/>
            <person name="Heitman J."/>
            <person name="Sun S."/>
            <person name="Springer D."/>
            <person name="Dromer F."/>
            <person name="Young S.K."/>
            <person name="Zeng Q."/>
            <person name="Gargeya S."/>
            <person name="Fitzgerald M."/>
            <person name="Abouelleil A."/>
            <person name="Alvarado L."/>
            <person name="Berlin A.M."/>
            <person name="Chapman S.B."/>
            <person name="Dewar J."/>
            <person name="Goldberg J."/>
            <person name="Griggs A."/>
            <person name="Gujja S."/>
            <person name="Hansen M."/>
            <person name="Howarth C."/>
            <person name="Imamovic A."/>
            <person name="Larimer J."/>
            <person name="McCowan C."/>
            <person name="Murphy C."/>
            <person name="Pearson M."/>
            <person name="Priest M."/>
            <person name="Roberts A."/>
            <person name="Saif S."/>
            <person name="Shea T."/>
            <person name="Sykes S."/>
            <person name="Wortman J."/>
            <person name="Nusbaum C."/>
            <person name="Birren B."/>
        </authorList>
    </citation>
    <scope>NUCLEOTIDE SEQUENCE [LARGE SCALE GENOMIC DNA]</scope>
    <source>
        <strain evidence="6">CBS 10737</strain>
    </source>
</reference>
<dbReference type="GO" id="GO:0005524">
    <property type="term" value="F:ATP binding"/>
    <property type="evidence" value="ECO:0007669"/>
    <property type="project" value="UniProtKB-KW"/>
</dbReference>
<comment type="similarity">
    <text evidence="1">Belongs to the ABC transporter superfamily.</text>
</comment>
<dbReference type="STRING" id="1296096.A0A1B9I0S6"/>
<dbReference type="InterPro" id="IPR003593">
    <property type="entry name" value="AAA+_ATPase"/>
</dbReference>
<dbReference type="SUPFAM" id="SSF52540">
    <property type="entry name" value="P-loop containing nucleoside triphosphate hydrolases"/>
    <property type="match status" value="2"/>
</dbReference>
<accession>A0A1B9I0S6</accession>
<dbReference type="Pfam" id="PF00005">
    <property type="entry name" value="ABC_tran"/>
    <property type="match status" value="1"/>
</dbReference>
<dbReference type="EMBL" id="CP144526">
    <property type="protein sequence ID" value="WWC72044.1"/>
    <property type="molecule type" value="Genomic_DNA"/>
</dbReference>
<feature type="domain" description="ABC transporter" evidence="5">
    <location>
        <begin position="298"/>
        <end position="547"/>
    </location>
</feature>
<dbReference type="GeneID" id="30173196"/>
<dbReference type="PROSITE" id="PS50893">
    <property type="entry name" value="ABC_TRANSPORTER_2"/>
    <property type="match status" value="2"/>
</dbReference>
<dbReference type="SMART" id="SM00382">
    <property type="entry name" value="AAA"/>
    <property type="match status" value="1"/>
</dbReference>
<dbReference type="PANTHER" id="PTHR43117:SF4">
    <property type="entry name" value="OSMOPROTECTANT IMPORT ATP-BINDING PROTEIN OSMV"/>
    <property type="match status" value="1"/>
</dbReference>
<sequence length="547" mass="61911">MSKSLPLVRFPPNALIHRLGSPNTSISTALLRFPEQGWTINKDNKEGWAIVGDSEGRKLAIDTLLSRHRIHPLTPPPGPFPYLSNLPSSIKGELSTYKPIRHLAFSRPTPTGEFTDFTARYGALLEEDKLTFLENLLKTLNYSIEEKEIKKVMKLMGIENLLNLPNISLSSGQIRKSRIALSLLTKPLLLILEDPMSGLDFKSRKEVSKILGNLNNNSNNNNNNNNNEPRIILVIRDKNLNNLPDWITNVVEIKSGKVWIGSKNEFLSSYSTLENGNENTKIEEVNFRKGEEEGKEVVKLDKVSVSYGEGSRPVLNEISWTIREGEKWHLVGANGSGKTTLLSLILGHHPRSYSIPSESLTLFNKARREISTVELKSMIGHTSPEIFIAFPRNMGLSAYQTIGSGFKGIFTRSQLNENQKERILNLLNQVKDLLQPTTNLKVNKEEEEGMKLKEIALKEFSHFTHSQQNLLLFLRSIIGKPNLLILDEPSQGVDEIIWERCKLILKNEWKNNPKMSTIVVSHYQDEVPWREGQGRVLKLDKGRATME</sequence>
<evidence type="ECO:0000256" key="3">
    <source>
        <dbReference type="ARBA" id="ARBA00022741"/>
    </source>
</evidence>
<dbReference type="KEGG" id="kpin:30173196"/>
<dbReference type="Gene3D" id="3.40.50.300">
    <property type="entry name" value="P-loop containing nucleotide triphosphate hydrolases"/>
    <property type="match status" value="2"/>
</dbReference>
<dbReference type="RefSeq" id="XP_019010358.1">
    <property type="nucleotide sequence ID" value="XM_019156556.1"/>
</dbReference>
<feature type="domain" description="ABC transporter" evidence="5">
    <location>
        <begin position="19"/>
        <end position="280"/>
    </location>
</feature>
<organism evidence="6">
    <name type="scientific">Kwoniella pini CBS 10737</name>
    <dbReference type="NCBI Taxonomy" id="1296096"/>
    <lineage>
        <taxon>Eukaryota</taxon>
        <taxon>Fungi</taxon>
        <taxon>Dikarya</taxon>
        <taxon>Basidiomycota</taxon>
        <taxon>Agaricomycotina</taxon>
        <taxon>Tremellomycetes</taxon>
        <taxon>Tremellales</taxon>
        <taxon>Cryptococcaceae</taxon>
        <taxon>Kwoniella</taxon>
    </lineage>
</organism>
<keyword evidence="8" id="KW-1185">Reference proteome</keyword>
<evidence type="ECO:0000313" key="7">
    <source>
        <dbReference type="EMBL" id="WWC72044.1"/>
    </source>
</evidence>
<keyword evidence="2" id="KW-0813">Transport</keyword>
<evidence type="ECO:0000256" key="4">
    <source>
        <dbReference type="ARBA" id="ARBA00022840"/>
    </source>
</evidence>
<dbReference type="AlphaFoldDB" id="A0A1B9I0S6"/>
<evidence type="ECO:0000256" key="2">
    <source>
        <dbReference type="ARBA" id="ARBA00022448"/>
    </source>
</evidence>
<dbReference type="InterPro" id="IPR003439">
    <property type="entry name" value="ABC_transporter-like_ATP-bd"/>
</dbReference>
<evidence type="ECO:0000256" key="1">
    <source>
        <dbReference type="ARBA" id="ARBA00005417"/>
    </source>
</evidence>
<gene>
    <name evidence="6" type="ORF">I206_04827</name>
    <name evidence="7" type="ORF">I206_106004</name>
</gene>
<proteinExistence type="inferred from homology"/>
<evidence type="ECO:0000259" key="5">
    <source>
        <dbReference type="PROSITE" id="PS50893"/>
    </source>
</evidence>